<feature type="region of interest" description="Disordered" evidence="1">
    <location>
        <begin position="1"/>
        <end position="99"/>
    </location>
</feature>
<evidence type="ECO:0000313" key="3">
    <source>
        <dbReference type="Proteomes" id="UP000233556"/>
    </source>
</evidence>
<feature type="compositionally biased region" description="Acidic residues" evidence="1">
    <location>
        <begin position="14"/>
        <end position="60"/>
    </location>
</feature>
<name>A0A2I0TFZ6_LIMLA</name>
<feature type="compositionally biased region" description="Acidic residues" evidence="1">
    <location>
        <begin position="83"/>
        <end position="92"/>
    </location>
</feature>
<dbReference type="AlphaFoldDB" id="A0A2I0TFZ6"/>
<proteinExistence type="predicted"/>
<reference evidence="3" key="2">
    <citation type="submission" date="2017-12" db="EMBL/GenBank/DDBJ databases">
        <title>Genome sequence of the Bar-tailed Godwit (Limosa lapponica baueri).</title>
        <authorList>
            <person name="Lima N.C.B."/>
            <person name="Parody-Merino A.M."/>
            <person name="Battley P.F."/>
            <person name="Fidler A.E."/>
            <person name="Prosdocimi F."/>
        </authorList>
    </citation>
    <scope>NUCLEOTIDE SEQUENCE [LARGE SCALE GENOMIC DNA]</scope>
</reference>
<sequence length="207" mass="22991">MATEARRRRSLDEERGEEESGEEESGEEERGEEQSGEEECGEEESGEEECREESGEEECREEQSREEESGEEESGEEKRGEEESGEEESGEEESGRSRRLVARGAWPCRLPLATLTPLSAPQSHGSSQAFPLKTAGRKDCHNHLDLLRNISERFPWALEGSAFAREHAGLPAVGAVLQGATDMYTSERKNTVFSCLSDGDRKSGMMD</sequence>
<reference evidence="3" key="1">
    <citation type="submission" date="2017-11" db="EMBL/GenBank/DDBJ databases">
        <authorList>
            <person name="Lima N.C."/>
            <person name="Parody-Merino A.M."/>
            <person name="Battley P.F."/>
            <person name="Fidler A.E."/>
            <person name="Prosdocimi F."/>
        </authorList>
    </citation>
    <scope>NUCLEOTIDE SEQUENCE [LARGE SCALE GENOMIC DNA]</scope>
</reference>
<organism evidence="2 3">
    <name type="scientific">Limosa lapponica baueri</name>
    <dbReference type="NCBI Taxonomy" id="1758121"/>
    <lineage>
        <taxon>Eukaryota</taxon>
        <taxon>Metazoa</taxon>
        <taxon>Chordata</taxon>
        <taxon>Craniata</taxon>
        <taxon>Vertebrata</taxon>
        <taxon>Euteleostomi</taxon>
        <taxon>Archelosauria</taxon>
        <taxon>Archosauria</taxon>
        <taxon>Dinosauria</taxon>
        <taxon>Saurischia</taxon>
        <taxon>Theropoda</taxon>
        <taxon>Coelurosauria</taxon>
        <taxon>Aves</taxon>
        <taxon>Neognathae</taxon>
        <taxon>Neoaves</taxon>
        <taxon>Charadriiformes</taxon>
        <taxon>Scolopacidae</taxon>
        <taxon>Limosa</taxon>
    </lineage>
</organism>
<evidence type="ECO:0000313" key="2">
    <source>
        <dbReference type="EMBL" id="PKU32737.1"/>
    </source>
</evidence>
<gene>
    <name evidence="2" type="ORF">llap_16959</name>
</gene>
<keyword evidence="3" id="KW-1185">Reference proteome</keyword>
<dbReference type="EMBL" id="KZ510911">
    <property type="protein sequence ID" value="PKU32737.1"/>
    <property type="molecule type" value="Genomic_DNA"/>
</dbReference>
<protein>
    <submittedName>
        <fullName evidence="2">Uncharacterized protein</fullName>
    </submittedName>
</protein>
<dbReference type="Proteomes" id="UP000233556">
    <property type="component" value="Unassembled WGS sequence"/>
</dbReference>
<evidence type="ECO:0000256" key="1">
    <source>
        <dbReference type="SAM" id="MobiDB-lite"/>
    </source>
</evidence>
<accession>A0A2I0TFZ6</accession>